<dbReference type="Proteomes" id="UP000052258">
    <property type="component" value="Unassembled WGS sequence"/>
</dbReference>
<organism evidence="1 2">
    <name type="scientific">Listeria fleischmannii 1991</name>
    <dbReference type="NCBI Taxonomy" id="1430899"/>
    <lineage>
        <taxon>Bacteria</taxon>
        <taxon>Bacillati</taxon>
        <taxon>Bacillota</taxon>
        <taxon>Bacilli</taxon>
        <taxon>Bacillales</taxon>
        <taxon>Listeriaceae</taxon>
        <taxon>Listeria</taxon>
    </lineage>
</organism>
<dbReference type="EMBL" id="AZHO01000023">
    <property type="protein sequence ID" value="KMT58878.1"/>
    <property type="molecule type" value="Genomic_DNA"/>
</dbReference>
<comment type="caution">
    <text evidence="1">The sequence shown here is derived from an EMBL/GenBank/DDBJ whole genome shotgun (WGS) entry which is preliminary data.</text>
</comment>
<dbReference type="AlphaFoldDB" id="A0A0J8GDL8"/>
<evidence type="ECO:0000313" key="1">
    <source>
        <dbReference type="EMBL" id="KMT58878.1"/>
    </source>
</evidence>
<dbReference type="PATRIC" id="fig|1430899.3.peg.1956"/>
<dbReference type="Pfam" id="PF13376">
    <property type="entry name" value="OmdA"/>
    <property type="match status" value="1"/>
</dbReference>
<accession>A0A0J8GDL8</accession>
<evidence type="ECO:0000313" key="2">
    <source>
        <dbReference type="Proteomes" id="UP000052258"/>
    </source>
</evidence>
<dbReference type="RefSeq" id="WP_007472037.1">
    <property type="nucleotide sequence ID" value="NZ_KQ130617.1"/>
</dbReference>
<dbReference type="OrthoDB" id="2452521at2"/>
<protein>
    <recommendedName>
        <fullName evidence="3">YdeI/OmpD-associated family protein</fullName>
    </recommendedName>
</protein>
<gene>
    <name evidence="1" type="ORF">X560_1914</name>
</gene>
<reference evidence="1 2" key="1">
    <citation type="journal article" date="2015" name="Genome Biol. Evol.">
        <title>Comparative Genomics of Listeria Sensu Lato: Genus-Wide Differences in Evolutionary Dynamics and the Progressive Gain of Complex, Potentially Pathogenicity-Related Traits through Lateral Gene Transfer.</title>
        <authorList>
            <person name="Chiara M."/>
            <person name="Caruso M."/>
            <person name="D'Erchia A.M."/>
            <person name="Manzari C."/>
            <person name="Fraccalvieri R."/>
            <person name="Goffredo E."/>
            <person name="Latorre L."/>
            <person name="Miccolupo A."/>
            <person name="Padalino I."/>
            <person name="Santagada G."/>
            <person name="Chiocco D."/>
            <person name="Pesole G."/>
            <person name="Horner D.S."/>
            <person name="Parisi A."/>
        </authorList>
    </citation>
    <scope>NUCLEOTIDE SEQUENCE [LARGE SCALE GENOMIC DNA]</scope>
    <source>
        <strain evidence="1 2">1991</strain>
    </source>
</reference>
<sequence>MAKSIVEKLQLTKYNTKVVLNVPQDFTELDALENVDHSFKQKQYDLIFGFVYTMAEMKVFVEEIVAQNRLGEKGYLFVAYPKKGNALYDTFVHRDEIMPTLNVDEEGFLPNSGLKFSRMVSMDETFTVVGMKEALKEKGKVTARSGADEPDYATKIPDFKALIASDAPALVEFEKLAAGYQKTWARYVFSAKQQATQEKRLLEAKEIIKEGYKSIDLYRRNKK</sequence>
<keyword evidence="2" id="KW-1185">Reference proteome</keyword>
<evidence type="ECO:0008006" key="3">
    <source>
        <dbReference type="Google" id="ProtNLM"/>
    </source>
</evidence>
<proteinExistence type="predicted"/>
<name>A0A0J8GDL8_9LIST</name>